<evidence type="ECO:0000313" key="1">
    <source>
        <dbReference type="EMBL" id="DAE01310.1"/>
    </source>
</evidence>
<reference evidence="1" key="1">
    <citation type="journal article" date="2021" name="Proc. Natl. Acad. Sci. U.S.A.">
        <title>A Catalog of Tens of Thousands of Viruses from Human Metagenomes Reveals Hidden Associations with Chronic Diseases.</title>
        <authorList>
            <person name="Tisza M.J."/>
            <person name="Buck C.B."/>
        </authorList>
    </citation>
    <scope>NUCLEOTIDE SEQUENCE</scope>
    <source>
        <strain evidence="1">CtJcm18</strain>
    </source>
</reference>
<organism evidence="1">
    <name type="scientific">Siphoviridae sp. ctJcm18</name>
    <dbReference type="NCBI Taxonomy" id="2825433"/>
    <lineage>
        <taxon>Viruses</taxon>
        <taxon>Duplodnaviria</taxon>
        <taxon>Heunggongvirae</taxon>
        <taxon>Uroviricota</taxon>
        <taxon>Caudoviricetes</taxon>
    </lineage>
</organism>
<sequence>MISLAVSFTAVILNIKFREIAFTTVQYGVGVSTI</sequence>
<dbReference type="EMBL" id="BK015323">
    <property type="protein sequence ID" value="DAE01310.1"/>
    <property type="molecule type" value="Genomic_DNA"/>
</dbReference>
<accession>A0A8S5P2I4</accession>
<name>A0A8S5P2I4_9CAUD</name>
<proteinExistence type="predicted"/>
<protein>
    <submittedName>
        <fullName evidence="1">Uncharacterized protein</fullName>
    </submittedName>
</protein>